<gene>
    <name evidence="2" type="ORF">ACFOVU_03225</name>
</gene>
<evidence type="ECO:0000313" key="3">
    <source>
        <dbReference type="Proteomes" id="UP001595847"/>
    </source>
</evidence>
<protein>
    <submittedName>
        <fullName evidence="2">Uncharacterized protein</fullName>
    </submittedName>
</protein>
<feature type="region of interest" description="Disordered" evidence="1">
    <location>
        <begin position="307"/>
        <end position="327"/>
    </location>
</feature>
<organism evidence="2 3">
    <name type="scientific">Nocardiopsis sediminis</name>
    <dbReference type="NCBI Taxonomy" id="1778267"/>
    <lineage>
        <taxon>Bacteria</taxon>
        <taxon>Bacillati</taxon>
        <taxon>Actinomycetota</taxon>
        <taxon>Actinomycetes</taxon>
        <taxon>Streptosporangiales</taxon>
        <taxon>Nocardiopsidaceae</taxon>
        <taxon>Nocardiopsis</taxon>
    </lineage>
</organism>
<proteinExistence type="predicted"/>
<dbReference type="Proteomes" id="UP001595847">
    <property type="component" value="Unassembled WGS sequence"/>
</dbReference>
<evidence type="ECO:0000256" key="1">
    <source>
        <dbReference type="SAM" id="MobiDB-lite"/>
    </source>
</evidence>
<evidence type="ECO:0000313" key="2">
    <source>
        <dbReference type="EMBL" id="MFC3994909.1"/>
    </source>
</evidence>
<dbReference type="EMBL" id="JBHSBH010000003">
    <property type="protein sequence ID" value="MFC3994909.1"/>
    <property type="molecule type" value="Genomic_DNA"/>
</dbReference>
<keyword evidence="3" id="KW-1185">Reference proteome</keyword>
<accession>A0ABV8FHV6</accession>
<comment type="caution">
    <text evidence="2">The sequence shown here is derived from an EMBL/GenBank/DDBJ whole genome shotgun (WGS) entry which is preliminary data.</text>
</comment>
<reference evidence="3" key="1">
    <citation type="journal article" date="2019" name="Int. J. Syst. Evol. Microbiol.">
        <title>The Global Catalogue of Microorganisms (GCM) 10K type strain sequencing project: providing services to taxonomists for standard genome sequencing and annotation.</title>
        <authorList>
            <consortium name="The Broad Institute Genomics Platform"/>
            <consortium name="The Broad Institute Genome Sequencing Center for Infectious Disease"/>
            <person name="Wu L."/>
            <person name="Ma J."/>
        </authorList>
    </citation>
    <scope>NUCLEOTIDE SEQUENCE [LARGE SCALE GENOMIC DNA]</scope>
    <source>
        <strain evidence="3">TBRC 1826</strain>
    </source>
</reference>
<name>A0ABV8FHV6_9ACTN</name>
<dbReference type="RefSeq" id="WP_378529754.1">
    <property type="nucleotide sequence ID" value="NZ_JBHSBH010000003.1"/>
</dbReference>
<sequence length="460" mass="49737">MILLIAAIIGALLLTSIPQRISDYIDYAICKVTTQGDCPPPGGDQADTPRDEDFVPPRCEVYQLQERAGYSMYIGIFKFGDEYAFMEQQMADGTYRLTLMPHNFELGVEGKAFQVRGEGGDNVQLGAEAKIGAYLRAGVGDTWIFDDREQAMSFKDDIIENQQAMESMSRNPGMGLYYWLNPPPEIPDPGITTATLRLEAGANAETGAGVKTSQGEQYFDVGTGINGKFRLGGQVAVRTDRRDPDNVLTGTAYQFDGQLGVGTEIAGAGSENLTNWTGGMRVMRDSEGRPVEIVYTTTVEDTLISKDRLGGRGRTGKGGLKGRDGDTTLQETRTTITLDTPEEQAIAEEYLREEGATGIPALAFSQLFDDGESLLNEPPPGASDFERLMYEQATVANTTQVRTIDSDTFGGRVALGLGLGAKVTVESSEADTVEAEYLGAPRPGGTRGFVEFPACVSQRE</sequence>